<dbReference type="GO" id="GO:0005886">
    <property type="term" value="C:plasma membrane"/>
    <property type="evidence" value="ECO:0007669"/>
    <property type="project" value="TreeGrafter"/>
</dbReference>
<dbReference type="EMBL" id="CP029494">
    <property type="protein sequence ID" value="AWN22240.1"/>
    <property type="molecule type" value="Genomic_DNA"/>
</dbReference>
<feature type="transmembrane region" description="Helical" evidence="1">
    <location>
        <begin position="109"/>
        <end position="134"/>
    </location>
</feature>
<feature type="domain" description="GGDEF" evidence="2">
    <location>
        <begin position="212"/>
        <end position="341"/>
    </location>
</feature>
<dbReference type="KEGG" id="dez:DKM44_02470"/>
<sequence length="344" mass="37110">MPHRSPRSVQEQTESLRRRLYLLVAALACAGQLAVIVLDSVQGRAVAWESVFGAALCGALVGLLSLRAVALQWVDFGVLTAASLGVAFELYAAFGQAGPPNVRLYFNGIFLFLAAFSILPPLFAALYSAMLYALLAALTLLKGGDASLLAELALIVLLTVHLSVFGRRVSAERSEAITFQTLALTDALTGLINRRAMYERLERAFRAAESGQGSALLLVDIDHFKNVNDLHGHDVGDQVLQRFAAVLRASVRSHDTVSRWGGEEFLILLPEIGEADVAETARRVLSDVRRADMPAGLRLTASGGLAHASEVSSVAEWLRQVDVRLYFAKHAGRDRVQAEAPPSP</sequence>
<dbReference type="RefSeq" id="WP_109825124.1">
    <property type="nucleotide sequence ID" value="NZ_CP029494.1"/>
</dbReference>
<dbReference type="Pfam" id="PF00990">
    <property type="entry name" value="GGDEF"/>
    <property type="match status" value="1"/>
</dbReference>
<dbReference type="InterPro" id="IPR000160">
    <property type="entry name" value="GGDEF_dom"/>
</dbReference>
<dbReference type="SMART" id="SM00267">
    <property type="entry name" value="GGDEF"/>
    <property type="match status" value="1"/>
</dbReference>
<feature type="transmembrane region" description="Helical" evidence="1">
    <location>
        <begin position="146"/>
        <end position="164"/>
    </location>
</feature>
<accession>A0A2Z3JFU5</accession>
<dbReference type="InterPro" id="IPR029787">
    <property type="entry name" value="Nucleotide_cyclase"/>
</dbReference>
<evidence type="ECO:0000259" key="2">
    <source>
        <dbReference type="PROSITE" id="PS50887"/>
    </source>
</evidence>
<gene>
    <name evidence="3" type="ORF">DKM44_02470</name>
</gene>
<dbReference type="AlphaFoldDB" id="A0A2Z3JFU5"/>
<dbReference type="Gene3D" id="3.30.70.270">
    <property type="match status" value="1"/>
</dbReference>
<dbReference type="FunFam" id="3.30.70.270:FF:000001">
    <property type="entry name" value="Diguanylate cyclase domain protein"/>
    <property type="match status" value="1"/>
</dbReference>
<feature type="transmembrane region" description="Helical" evidence="1">
    <location>
        <begin position="50"/>
        <end position="69"/>
    </location>
</feature>
<dbReference type="InterPro" id="IPR050469">
    <property type="entry name" value="Diguanylate_Cyclase"/>
</dbReference>
<dbReference type="OrthoDB" id="9805474at2"/>
<keyword evidence="1" id="KW-0472">Membrane</keyword>
<reference evidence="3 4" key="1">
    <citation type="submission" date="2018-05" db="EMBL/GenBank/DDBJ databases">
        <title>Complete Genome Sequence of Deinococcus sp. strain 17bor-2.</title>
        <authorList>
            <person name="Srinivasan S."/>
        </authorList>
    </citation>
    <scope>NUCLEOTIDE SEQUENCE [LARGE SCALE GENOMIC DNA]</scope>
    <source>
        <strain evidence="3 4">17bor-2</strain>
    </source>
</reference>
<dbReference type="GO" id="GO:1902201">
    <property type="term" value="P:negative regulation of bacterial-type flagellum-dependent cell motility"/>
    <property type="evidence" value="ECO:0007669"/>
    <property type="project" value="TreeGrafter"/>
</dbReference>
<keyword evidence="1" id="KW-1133">Transmembrane helix</keyword>
<dbReference type="InterPro" id="IPR043128">
    <property type="entry name" value="Rev_trsase/Diguanyl_cyclase"/>
</dbReference>
<feature type="transmembrane region" description="Helical" evidence="1">
    <location>
        <begin position="76"/>
        <end position="97"/>
    </location>
</feature>
<keyword evidence="4" id="KW-1185">Reference proteome</keyword>
<evidence type="ECO:0000313" key="3">
    <source>
        <dbReference type="EMBL" id="AWN22240.1"/>
    </source>
</evidence>
<feature type="transmembrane region" description="Helical" evidence="1">
    <location>
        <begin position="20"/>
        <end position="38"/>
    </location>
</feature>
<dbReference type="NCBIfam" id="TIGR00254">
    <property type="entry name" value="GGDEF"/>
    <property type="match status" value="1"/>
</dbReference>
<dbReference type="PROSITE" id="PS50887">
    <property type="entry name" value="GGDEF"/>
    <property type="match status" value="1"/>
</dbReference>
<evidence type="ECO:0000313" key="4">
    <source>
        <dbReference type="Proteomes" id="UP000245368"/>
    </source>
</evidence>
<organism evidence="3 4">
    <name type="scientific">Deinococcus irradiatisoli</name>
    <dbReference type="NCBI Taxonomy" id="2202254"/>
    <lineage>
        <taxon>Bacteria</taxon>
        <taxon>Thermotogati</taxon>
        <taxon>Deinococcota</taxon>
        <taxon>Deinococci</taxon>
        <taxon>Deinococcales</taxon>
        <taxon>Deinococcaceae</taxon>
        <taxon>Deinococcus</taxon>
    </lineage>
</organism>
<keyword evidence="1" id="KW-0812">Transmembrane</keyword>
<name>A0A2Z3JFU5_9DEIO</name>
<protein>
    <recommendedName>
        <fullName evidence="2">GGDEF domain-containing protein</fullName>
    </recommendedName>
</protein>
<evidence type="ECO:0000256" key="1">
    <source>
        <dbReference type="SAM" id="Phobius"/>
    </source>
</evidence>
<dbReference type="PANTHER" id="PTHR45138">
    <property type="entry name" value="REGULATORY COMPONENTS OF SENSORY TRANSDUCTION SYSTEM"/>
    <property type="match status" value="1"/>
</dbReference>
<dbReference type="Proteomes" id="UP000245368">
    <property type="component" value="Chromosome"/>
</dbReference>
<dbReference type="GO" id="GO:0052621">
    <property type="term" value="F:diguanylate cyclase activity"/>
    <property type="evidence" value="ECO:0007669"/>
    <property type="project" value="TreeGrafter"/>
</dbReference>
<dbReference type="CDD" id="cd01949">
    <property type="entry name" value="GGDEF"/>
    <property type="match status" value="1"/>
</dbReference>
<dbReference type="PANTHER" id="PTHR45138:SF24">
    <property type="entry name" value="DIGUANYLATE CYCLASE DGCC-RELATED"/>
    <property type="match status" value="1"/>
</dbReference>
<proteinExistence type="predicted"/>
<dbReference type="GO" id="GO:0043709">
    <property type="term" value="P:cell adhesion involved in single-species biofilm formation"/>
    <property type="evidence" value="ECO:0007669"/>
    <property type="project" value="TreeGrafter"/>
</dbReference>
<dbReference type="SUPFAM" id="SSF55073">
    <property type="entry name" value="Nucleotide cyclase"/>
    <property type="match status" value="1"/>
</dbReference>